<name>A0ABW5G8X6_9PSEU</name>
<gene>
    <name evidence="3" type="ORF">ACFSXZ_40485</name>
</gene>
<dbReference type="InterPro" id="IPR000192">
    <property type="entry name" value="Aminotrans_V_dom"/>
</dbReference>
<keyword evidence="1" id="KW-0045">Antibiotic biosynthesis</keyword>
<proteinExistence type="predicted"/>
<dbReference type="Pfam" id="PF00266">
    <property type="entry name" value="Aminotran_5"/>
    <property type="match status" value="1"/>
</dbReference>
<accession>A0ABW5G8X6</accession>
<evidence type="ECO:0000259" key="2">
    <source>
        <dbReference type="Pfam" id="PF00266"/>
    </source>
</evidence>
<dbReference type="Gene3D" id="3.40.640.10">
    <property type="entry name" value="Type I PLP-dependent aspartate aminotransferase-like (Major domain)"/>
    <property type="match status" value="1"/>
</dbReference>
<dbReference type="PANTHER" id="PTHR43586:SF21">
    <property type="entry name" value="PYRIDOXAL PHOSPHATE (PLP)-DEPENDENT ASPARTATE AMINOTRANSFERASE SUPERFAMILY"/>
    <property type="match status" value="1"/>
</dbReference>
<evidence type="ECO:0000256" key="1">
    <source>
        <dbReference type="ARBA" id="ARBA00023194"/>
    </source>
</evidence>
<dbReference type="InterPro" id="IPR015421">
    <property type="entry name" value="PyrdxlP-dep_Trfase_major"/>
</dbReference>
<organism evidence="3 4">
    <name type="scientific">Amycolatopsis pigmentata</name>
    <dbReference type="NCBI Taxonomy" id="450801"/>
    <lineage>
        <taxon>Bacteria</taxon>
        <taxon>Bacillati</taxon>
        <taxon>Actinomycetota</taxon>
        <taxon>Actinomycetes</taxon>
        <taxon>Pseudonocardiales</taxon>
        <taxon>Pseudonocardiaceae</taxon>
        <taxon>Amycolatopsis</taxon>
    </lineage>
</organism>
<keyword evidence="4" id="KW-1185">Reference proteome</keyword>
<keyword evidence="3" id="KW-0808">Transferase</keyword>
<evidence type="ECO:0000313" key="4">
    <source>
        <dbReference type="Proteomes" id="UP001597417"/>
    </source>
</evidence>
<dbReference type="PANTHER" id="PTHR43586">
    <property type="entry name" value="CYSTEINE DESULFURASE"/>
    <property type="match status" value="1"/>
</dbReference>
<dbReference type="Gene3D" id="3.90.1150.10">
    <property type="entry name" value="Aspartate Aminotransferase, domain 1"/>
    <property type="match status" value="1"/>
</dbReference>
<dbReference type="InterPro" id="IPR015424">
    <property type="entry name" value="PyrdxlP-dep_Trfase"/>
</dbReference>
<reference evidence="4" key="1">
    <citation type="journal article" date="2019" name="Int. J. Syst. Evol. Microbiol.">
        <title>The Global Catalogue of Microorganisms (GCM) 10K type strain sequencing project: providing services to taxonomists for standard genome sequencing and annotation.</title>
        <authorList>
            <consortium name="The Broad Institute Genomics Platform"/>
            <consortium name="The Broad Institute Genome Sequencing Center for Infectious Disease"/>
            <person name="Wu L."/>
            <person name="Ma J."/>
        </authorList>
    </citation>
    <scope>NUCLEOTIDE SEQUENCE [LARGE SCALE GENOMIC DNA]</scope>
    <source>
        <strain evidence="4">CGMCC 4.7645</strain>
    </source>
</reference>
<dbReference type="RefSeq" id="WP_378271789.1">
    <property type="nucleotide sequence ID" value="NZ_JBHUKR010000029.1"/>
</dbReference>
<dbReference type="EMBL" id="JBHUKR010000029">
    <property type="protein sequence ID" value="MFD2422621.1"/>
    <property type="molecule type" value="Genomic_DNA"/>
</dbReference>
<sequence length="342" mass="35762">MTGRTAFGRVFDVPDGYVNTPSIGIPPAVTADAVAAAVDRWRRGADAPPDFDEAVAASRRGFADLIGVPADRVAIGASASQLLAVVAAGVPDGGKVLAAAGEFTSTTFPFAAQEHRGVTVTEVDLGELARSVPGHDLVVVSVVQSADGAIAALDELREAAREAGTAVVLDVSQAAGWLPLRLDWADWVVCAGYKWLLSPRGSAWLAVHPRALERGVPVAAGWFAGENPWQTLYGMPLRLARGARAFDLSPVWLAHVGAAVSLPYLASLDIAEVRDHCVKLADALLAGLGLPERGSAIVSVDGDAARLEETGVRASFRAGKARFGFHLYNTMDDVERVLSALA</sequence>
<keyword evidence="3" id="KW-0032">Aminotransferase</keyword>
<evidence type="ECO:0000313" key="3">
    <source>
        <dbReference type="EMBL" id="MFD2422621.1"/>
    </source>
</evidence>
<dbReference type="SUPFAM" id="SSF53383">
    <property type="entry name" value="PLP-dependent transferases"/>
    <property type="match status" value="1"/>
</dbReference>
<comment type="caution">
    <text evidence="3">The sequence shown here is derived from an EMBL/GenBank/DDBJ whole genome shotgun (WGS) entry which is preliminary data.</text>
</comment>
<dbReference type="GO" id="GO:0008483">
    <property type="term" value="F:transaminase activity"/>
    <property type="evidence" value="ECO:0007669"/>
    <property type="project" value="UniProtKB-KW"/>
</dbReference>
<dbReference type="InterPro" id="IPR015422">
    <property type="entry name" value="PyrdxlP-dep_Trfase_small"/>
</dbReference>
<dbReference type="Proteomes" id="UP001597417">
    <property type="component" value="Unassembled WGS sequence"/>
</dbReference>
<protein>
    <submittedName>
        <fullName evidence="3">Aminotransferase class V-fold PLP-dependent enzyme</fullName>
    </submittedName>
</protein>
<feature type="domain" description="Aminotransferase class V" evidence="2">
    <location>
        <begin position="50"/>
        <end position="288"/>
    </location>
</feature>